<dbReference type="Proteomes" id="UP000186922">
    <property type="component" value="Unassembled WGS sequence"/>
</dbReference>
<dbReference type="AlphaFoldDB" id="A0A1D1V1K3"/>
<evidence type="ECO:0000313" key="2">
    <source>
        <dbReference type="Proteomes" id="UP000186922"/>
    </source>
</evidence>
<name>A0A1D1V1K3_RAMVA</name>
<organism evidence="1 2">
    <name type="scientific">Ramazzottius varieornatus</name>
    <name type="common">Water bear</name>
    <name type="synonym">Tardigrade</name>
    <dbReference type="NCBI Taxonomy" id="947166"/>
    <lineage>
        <taxon>Eukaryota</taxon>
        <taxon>Metazoa</taxon>
        <taxon>Ecdysozoa</taxon>
        <taxon>Tardigrada</taxon>
        <taxon>Eutardigrada</taxon>
        <taxon>Parachela</taxon>
        <taxon>Hypsibioidea</taxon>
        <taxon>Ramazzottiidae</taxon>
        <taxon>Ramazzottius</taxon>
    </lineage>
</organism>
<dbReference type="EMBL" id="BDGG01000002">
    <property type="protein sequence ID" value="GAU92338.1"/>
    <property type="molecule type" value="Genomic_DNA"/>
</dbReference>
<sequence length="61" mass="6983">MNFPTFTRTDALRGQVADVLGVKNRKNIRKRYCGKHLVRLTVSALSATNEVRGHHRHLIDN</sequence>
<comment type="caution">
    <text evidence="1">The sequence shown here is derived from an EMBL/GenBank/DDBJ whole genome shotgun (WGS) entry which is preliminary data.</text>
</comment>
<reference evidence="1 2" key="1">
    <citation type="journal article" date="2016" name="Nat. Commun.">
        <title>Extremotolerant tardigrade genome and improved radiotolerance of human cultured cells by tardigrade-unique protein.</title>
        <authorList>
            <person name="Hashimoto T."/>
            <person name="Horikawa D.D."/>
            <person name="Saito Y."/>
            <person name="Kuwahara H."/>
            <person name="Kozuka-Hata H."/>
            <person name="Shin-I T."/>
            <person name="Minakuchi Y."/>
            <person name="Ohishi K."/>
            <person name="Motoyama A."/>
            <person name="Aizu T."/>
            <person name="Enomoto A."/>
            <person name="Kondo K."/>
            <person name="Tanaka S."/>
            <person name="Hara Y."/>
            <person name="Koshikawa S."/>
            <person name="Sagara H."/>
            <person name="Miura T."/>
            <person name="Yokobori S."/>
            <person name="Miyagawa K."/>
            <person name="Suzuki Y."/>
            <person name="Kubo T."/>
            <person name="Oyama M."/>
            <person name="Kohara Y."/>
            <person name="Fujiyama A."/>
            <person name="Arakawa K."/>
            <person name="Katayama T."/>
            <person name="Toyoda A."/>
            <person name="Kunieda T."/>
        </authorList>
    </citation>
    <scope>NUCLEOTIDE SEQUENCE [LARGE SCALE GENOMIC DNA]</scope>
    <source>
        <strain evidence="1 2">YOKOZUNA-1</strain>
    </source>
</reference>
<proteinExistence type="predicted"/>
<gene>
    <name evidence="1" type="primary">RvY_04432-1</name>
    <name evidence="1" type="synonym">RvY_04432.1</name>
    <name evidence="1" type="ORF">RvY_04432</name>
</gene>
<keyword evidence="2" id="KW-1185">Reference proteome</keyword>
<protein>
    <submittedName>
        <fullName evidence="1">Uncharacterized protein</fullName>
    </submittedName>
</protein>
<evidence type="ECO:0000313" key="1">
    <source>
        <dbReference type="EMBL" id="GAU92338.1"/>
    </source>
</evidence>
<accession>A0A1D1V1K3</accession>